<evidence type="ECO:0008006" key="3">
    <source>
        <dbReference type="Google" id="ProtNLM"/>
    </source>
</evidence>
<proteinExistence type="predicted"/>
<dbReference type="PANTHER" id="PTHR21174:SF0">
    <property type="entry name" value="HD PHOSPHOHYDROLASE FAMILY PROTEIN-RELATED"/>
    <property type="match status" value="1"/>
</dbReference>
<dbReference type="Proteomes" id="UP000039046">
    <property type="component" value="Unassembled WGS sequence"/>
</dbReference>
<keyword evidence="2" id="KW-1185">Reference proteome</keyword>
<reference evidence="1 2" key="1">
    <citation type="journal article" date="2015" name="Genome Announc.">
        <title>Draft Genome Sequence and Gene Annotation of the Entomopathogenic Fungus Verticillium hemipterigenum.</title>
        <authorList>
            <person name="Horn F."/>
            <person name="Habel A."/>
            <person name="Scharf D.H."/>
            <person name="Dworschak J."/>
            <person name="Brakhage A.A."/>
            <person name="Guthke R."/>
            <person name="Hertweck C."/>
            <person name="Linde J."/>
        </authorList>
    </citation>
    <scope>NUCLEOTIDE SEQUENCE [LARGE SCALE GENOMIC DNA]</scope>
</reference>
<dbReference type="SUPFAM" id="SSF109604">
    <property type="entry name" value="HD-domain/PDEase-like"/>
    <property type="match status" value="1"/>
</dbReference>
<evidence type="ECO:0000313" key="2">
    <source>
        <dbReference type="Proteomes" id="UP000039046"/>
    </source>
</evidence>
<gene>
    <name evidence="1" type="ORF">VHEMI05930</name>
</gene>
<dbReference type="AlphaFoldDB" id="A0A0A1SZ84"/>
<protein>
    <recommendedName>
        <fullName evidence="3">HD domain-containing protein</fullName>
    </recommendedName>
</protein>
<dbReference type="InterPro" id="IPR009218">
    <property type="entry name" value="HD_phosphohydro"/>
</dbReference>
<dbReference type="HOGENOM" id="CLU_051795_2_0_1"/>
<organism evidence="1 2">
    <name type="scientific">[Torrubiella] hemipterigena</name>
    <dbReference type="NCBI Taxonomy" id="1531966"/>
    <lineage>
        <taxon>Eukaryota</taxon>
        <taxon>Fungi</taxon>
        <taxon>Dikarya</taxon>
        <taxon>Ascomycota</taxon>
        <taxon>Pezizomycotina</taxon>
        <taxon>Sordariomycetes</taxon>
        <taxon>Hypocreomycetidae</taxon>
        <taxon>Hypocreales</taxon>
        <taxon>Clavicipitaceae</taxon>
        <taxon>Clavicipitaceae incertae sedis</taxon>
        <taxon>'Torrubiella' clade</taxon>
    </lineage>
</organism>
<dbReference type="EMBL" id="CDHN01000003">
    <property type="protein sequence ID" value="CEJ90126.1"/>
    <property type="molecule type" value="Genomic_DNA"/>
</dbReference>
<dbReference type="OrthoDB" id="330671at2759"/>
<name>A0A0A1SZ84_9HYPO</name>
<sequence>MATDTEEYLKTTFDSLLHRLGADPDVRVLWADAMIQAYSEPQRYYHTKEHIYAMLQLCQKHASEIRHLNAVQLAIFFHDWVYDPRLKDNEERSAVVFRQFASQIELDMRLQNRVVRYIDATITHSIVPDEDQADVGDLRLFLDFDLEVLSRAAPAYAKYAGEIRHEYNHMSWNNYRNGRSLVLTKFLERPQLYFSSSFSGMEARARENLKREIQGLSEKRLEL</sequence>
<dbReference type="PIRSF" id="PIRSF035170">
    <property type="entry name" value="HD_phosphohydro"/>
    <property type="match status" value="1"/>
</dbReference>
<accession>A0A0A1SZ84</accession>
<dbReference type="PANTHER" id="PTHR21174">
    <property type="match status" value="1"/>
</dbReference>
<evidence type="ECO:0000313" key="1">
    <source>
        <dbReference type="EMBL" id="CEJ90126.1"/>
    </source>
</evidence>